<organism evidence="1 2">
    <name type="scientific">Thermothielavioides terrestris</name>
    <dbReference type="NCBI Taxonomy" id="2587410"/>
    <lineage>
        <taxon>Eukaryota</taxon>
        <taxon>Fungi</taxon>
        <taxon>Dikarya</taxon>
        <taxon>Ascomycota</taxon>
        <taxon>Pezizomycotina</taxon>
        <taxon>Sordariomycetes</taxon>
        <taxon>Sordariomycetidae</taxon>
        <taxon>Sordariales</taxon>
        <taxon>Chaetomiaceae</taxon>
        <taxon>Thermothielavioides</taxon>
    </lineage>
</organism>
<reference evidence="1 2" key="1">
    <citation type="submission" date="2018-04" db="EMBL/GenBank/DDBJ databases">
        <authorList>
            <person name="Huttner S."/>
            <person name="Dainat J."/>
        </authorList>
    </citation>
    <scope>NUCLEOTIDE SEQUENCE [LARGE SCALE GENOMIC DNA]</scope>
</reference>
<protein>
    <submittedName>
        <fullName evidence="1">08174e51-e81a-42ab-951a-6e81ad0f458e</fullName>
    </submittedName>
</protein>
<evidence type="ECO:0000313" key="2">
    <source>
        <dbReference type="Proteomes" id="UP000289323"/>
    </source>
</evidence>
<dbReference type="AlphaFoldDB" id="A0A3S4BHR7"/>
<dbReference type="EMBL" id="OUUZ01000004">
    <property type="protein sequence ID" value="SPQ20500.1"/>
    <property type="molecule type" value="Genomic_DNA"/>
</dbReference>
<sequence length="243" mass="25908">MTAPITIRLPSKYAPSPAPPFTPPSLPFLRRTWTVTHSTLSMWRSARNVRITYGPLSPARPSASLSSLFSLCTSNSSNSSSSPSSSPSSSAPAARDRISDLVEYEPVLGGRLKCIAGVDTASAAGDAGAWDWRGTGLLFWVGSHWEVLGWGERAVPSGGGGEDGEGGGEGGEVERWVVTWFAPTAFTAEGVDVYSDRRDGGSKDLMAEVLAQLGRVTEGKGRLGEIVARDMREVAIQLPWKER</sequence>
<dbReference type="Proteomes" id="UP000289323">
    <property type="component" value="Unassembled WGS sequence"/>
</dbReference>
<name>A0A3S4BHR7_9PEZI</name>
<accession>A0A3S4BHR7</accession>
<proteinExistence type="predicted"/>
<gene>
    <name evidence="1" type="ORF">TT172_LOCUS2919</name>
</gene>
<evidence type="ECO:0000313" key="1">
    <source>
        <dbReference type="EMBL" id="SPQ20500.1"/>
    </source>
</evidence>